<gene>
    <name evidence="6" type="ORF">BBW65_02455</name>
</gene>
<reference evidence="7" key="1">
    <citation type="submission" date="2016-07" db="EMBL/GenBank/DDBJ databases">
        <authorList>
            <person name="Florea S."/>
            <person name="Webb J.S."/>
            <person name="Jaromczyk J."/>
            <person name="Schardl C.L."/>
        </authorList>
    </citation>
    <scope>NUCLEOTIDE SEQUENCE [LARGE SCALE GENOMIC DNA]</scope>
    <source>
        <strain evidence="7">MIT 01-6242</strain>
    </source>
</reference>
<organism evidence="6 7">
    <name type="scientific">Helicobacter enhydrae</name>
    <dbReference type="NCBI Taxonomy" id="222136"/>
    <lineage>
        <taxon>Bacteria</taxon>
        <taxon>Pseudomonadati</taxon>
        <taxon>Campylobacterota</taxon>
        <taxon>Epsilonproteobacteria</taxon>
        <taxon>Campylobacterales</taxon>
        <taxon>Helicobacteraceae</taxon>
        <taxon>Helicobacter</taxon>
    </lineage>
</organism>
<evidence type="ECO:0000259" key="5">
    <source>
        <dbReference type="Pfam" id="PF13588"/>
    </source>
</evidence>
<sequence length="775" mass="88796">MDMLEINFNDQGDIYSYIRQKWLVSKPEEIVRQNFVCKLVNEYGYDLNQMEEELSVSKNVRGGGNARADIVIWRSIDDKNNSKTPLIIIECKADNITIDTNDYYQGENYARYTNAPFFVTHNSKETRFFKVIKDKMPGHTIEISNIPKNGDSDKQVESLLNSLVAFKEDEFAKLLDKCHNIIRSADKLDPADAFDEISKVLFMKVYVERVLLKNELKENVFTLAYIDNIQNSPMVAPNSTAIKTLFENTKKGFAKDQIFLSTDEIKLKETTTKKIIKELEIYNLSLTSVDIKGIAYEKFLGITFRGELGQFFTPRSVVDFMVEVVNPCENEVCCDPSSGSGGFLINIFNKIRHDIQKDIVNKYEKFKRDLLRDKEDEDITNEQAKRLKDEYDKLQKELDNTKNGTRLHKLSNLCIFGTDASPRMAQTSKMNMIMHGDGHGGIHEHDGLLNVNGIFENRFDVILTNPPFGSQVSKDDLIEPENSVMRFATQNELADNPNEKIVPKAEFSEYVKEYYQRYGKETYQKAQLKVLTNIGKPIASLFELKPNLIADKTEHLFINRCLDLLKPNGRLGIVLPETILNSSDTEYVRKFVEGRAFIRAVVSLGEATFKSSKASAKTSILFVQKFSDNDKRKWDNLVAQHTADLYNENTSKISNLKTIIDYKVKKGEIAKFGKDDKAKAKKELAILDKQIIDTAWQRAKENFDYPIFLAHAEHTGITSTGETGKNIANDLVDIKENVYDDKTNKYDEKIKEKGIATLFKEFIKEYKISWSNFNE</sequence>
<keyword evidence="2" id="KW-0680">Restriction system</keyword>
<dbReference type="GO" id="GO:0009307">
    <property type="term" value="P:DNA restriction-modification system"/>
    <property type="evidence" value="ECO:0007669"/>
    <property type="project" value="UniProtKB-KW"/>
</dbReference>
<evidence type="ECO:0000259" key="4">
    <source>
        <dbReference type="Pfam" id="PF02384"/>
    </source>
</evidence>
<dbReference type="InterPro" id="IPR003356">
    <property type="entry name" value="DNA_methylase_A-5"/>
</dbReference>
<dbReference type="GO" id="GO:0008170">
    <property type="term" value="F:N-methyltransferase activity"/>
    <property type="evidence" value="ECO:0007669"/>
    <property type="project" value="InterPro"/>
</dbReference>
<dbReference type="InterPro" id="IPR029063">
    <property type="entry name" value="SAM-dependent_MTases_sf"/>
</dbReference>
<evidence type="ECO:0000313" key="6">
    <source>
        <dbReference type="EMBL" id="ANV97735.1"/>
    </source>
</evidence>
<dbReference type="Pfam" id="PF02384">
    <property type="entry name" value="N6_Mtase"/>
    <property type="match status" value="2"/>
</dbReference>
<keyword evidence="7" id="KW-1185">Reference proteome</keyword>
<dbReference type="InterPro" id="IPR029464">
    <property type="entry name" value="HSDR_N"/>
</dbReference>
<dbReference type="PANTHER" id="PTHR42998">
    <property type="entry name" value="TYPE I RESTRICTION ENZYME HINDVIIP M PROTEIN-RELATED"/>
    <property type="match status" value="1"/>
</dbReference>
<dbReference type="InterPro" id="IPR002052">
    <property type="entry name" value="DNA_methylase_N6_adenine_CS"/>
</dbReference>
<evidence type="ECO:0000256" key="2">
    <source>
        <dbReference type="ARBA" id="ARBA00022747"/>
    </source>
</evidence>
<keyword evidence="6" id="KW-0808">Transferase</keyword>
<proteinExistence type="inferred from homology"/>
<dbReference type="GO" id="GO:0032259">
    <property type="term" value="P:methylation"/>
    <property type="evidence" value="ECO:0007669"/>
    <property type="project" value="UniProtKB-KW"/>
</dbReference>
<dbReference type="PANTHER" id="PTHR42998:SF1">
    <property type="entry name" value="TYPE I RESTRICTION ENZYME HINDI METHYLASE SUBUNIT"/>
    <property type="match status" value="1"/>
</dbReference>
<dbReference type="InterPro" id="IPR052916">
    <property type="entry name" value="Type-I_RE_MTase_Subunit"/>
</dbReference>
<evidence type="ECO:0000256" key="1">
    <source>
        <dbReference type="ARBA" id="ARBA00006594"/>
    </source>
</evidence>
<feature type="coiled-coil region" evidence="3">
    <location>
        <begin position="377"/>
        <end position="404"/>
    </location>
</feature>
<feature type="domain" description="Type I restriction enzyme R protein N-terminal" evidence="5">
    <location>
        <begin position="27"/>
        <end position="147"/>
    </location>
</feature>
<evidence type="ECO:0000313" key="7">
    <source>
        <dbReference type="Proteomes" id="UP000092884"/>
    </source>
</evidence>
<dbReference type="PRINTS" id="PR00507">
    <property type="entry name" value="N12N6MTFRASE"/>
</dbReference>
<protein>
    <submittedName>
        <fullName evidence="6">N-6 DNA methylase</fullName>
    </submittedName>
</protein>
<keyword evidence="6" id="KW-0489">Methyltransferase</keyword>
<dbReference type="Pfam" id="PF13588">
    <property type="entry name" value="HSDR_N_2"/>
    <property type="match status" value="1"/>
</dbReference>
<dbReference type="PROSITE" id="PS00092">
    <property type="entry name" value="N6_MTASE"/>
    <property type="match status" value="1"/>
</dbReference>
<evidence type="ECO:0000256" key="3">
    <source>
        <dbReference type="SAM" id="Coils"/>
    </source>
</evidence>
<keyword evidence="3" id="KW-0175">Coiled coil</keyword>
<dbReference type="STRING" id="222136.BBW65_02455"/>
<dbReference type="GO" id="GO:0003677">
    <property type="term" value="F:DNA binding"/>
    <property type="evidence" value="ECO:0007669"/>
    <property type="project" value="InterPro"/>
</dbReference>
<dbReference type="AlphaFoldDB" id="A0A1B1U4W5"/>
<name>A0A1B1U4W5_9HELI</name>
<feature type="domain" description="DNA methylase adenine-specific" evidence="4">
    <location>
        <begin position="551"/>
        <end position="674"/>
    </location>
</feature>
<accession>A0A1B1U4W5</accession>
<dbReference type="Gene3D" id="3.40.50.150">
    <property type="entry name" value="Vaccinia Virus protein VP39"/>
    <property type="match status" value="1"/>
</dbReference>
<dbReference type="SUPFAM" id="SSF53335">
    <property type="entry name" value="S-adenosyl-L-methionine-dependent methyltransferases"/>
    <property type="match status" value="1"/>
</dbReference>
<dbReference type="Proteomes" id="UP000092884">
    <property type="component" value="Chromosome"/>
</dbReference>
<comment type="similarity">
    <text evidence="1">Belongs to the N(4)/N(6)-methyltransferase family.</text>
</comment>
<dbReference type="EMBL" id="CP016503">
    <property type="protein sequence ID" value="ANV97735.1"/>
    <property type="molecule type" value="Genomic_DNA"/>
</dbReference>
<dbReference type="REBASE" id="155742">
    <property type="entry name" value="M.Hsp6242ORF2455P"/>
</dbReference>
<feature type="domain" description="DNA methylase adenine-specific" evidence="4">
    <location>
        <begin position="289"/>
        <end position="481"/>
    </location>
</feature>
<dbReference type="KEGG" id="het:BBW65_02455"/>
<dbReference type="OrthoDB" id="9784823at2"/>